<accession>A0A818UDM8</accession>
<dbReference type="PANTHER" id="PTHR33488">
    <property type="entry name" value="ZGC:162509"/>
    <property type="match status" value="1"/>
</dbReference>
<organism evidence="3 5">
    <name type="scientific">Adineta steineri</name>
    <dbReference type="NCBI Taxonomy" id="433720"/>
    <lineage>
        <taxon>Eukaryota</taxon>
        <taxon>Metazoa</taxon>
        <taxon>Spiralia</taxon>
        <taxon>Gnathifera</taxon>
        <taxon>Rotifera</taxon>
        <taxon>Eurotatoria</taxon>
        <taxon>Bdelloidea</taxon>
        <taxon>Adinetida</taxon>
        <taxon>Adinetidae</taxon>
        <taxon>Adineta</taxon>
    </lineage>
</organism>
<evidence type="ECO:0000313" key="5">
    <source>
        <dbReference type="Proteomes" id="UP000663844"/>
    </source>
</evidence>
<dbReference type="Proteomes" id="UP000663844">
    <property type="component" value="Unassembled WGS sequence"/>
</dbReference>
<dbReference type="Proteomes" id="UP000663860">
    <property type="component" value="Unassembled WGS sequence"/>
</dbReference>
<dbReference type="EMBL" id="CAJNOG010000764">
    <property type="protein sequence ID" value="CAF1353266.1"/>
    <property type="molecule type" value="Genomic_DNA"/>
</dbReference>
<dbReference type="PANTHER" id="PTHR33488:SF2">
    <property type="entry name" value="EARLY ENDOSOME ANTIGEN 1-LIKE"/>
    <property type="match status" value="1"/>
</dbReference>
<protein>
    <submittedName>
        <fullName evidence="3">Uncharacterized protein</fullName>
    </submittedName>
</protein>
<evidence type="ECO:0000313" key="1">
    <source>
        <dbReference type="EMBL" id="CAF1237540.1"/>
    </source>
</evidence>
<gene>
    <name evidence="1" type="ORF">IZO911_LOCUS30607</name>
    <name evidence="2" type="ORF">JYZ213_LOCUS35161</name>
    <name evidence="4" type="ORF">KXQ929_LOCUS28869</name>
    <name evidence="3" type="ORF">OXD698_LOCUS11980</name>
</gene>
<dbReference type="EMBL" id="CAJOBB010002910">
    <property type="protein sequence ID" value="CAF4007587.1"/>
    <property type="molecule type" value="Genomic_DNA"/>
</dbReference>
<evidence type="ECO:0000313" key="4">
    <source>
        <dbReference type="EMBL" id="CAF4007587.1"/>
    </source>
</evidence>
<dbReference type="EMBL" id="CAJNOE010000481">
    <property type="protein sequence ID" value="CAF1237540.1"/>
    <property type="molecule type" value="Genomic_DNA"/>
</dbReference>
<dbReference type="Proteomes" id="UP000663845">
    <property type="component" value="Unassembled WGS sequence"/>
</dbReference>
<reference evidence="3" key="1">
    <citation type="submission" date="2021-02" db="EMBL/GenBank/DDBJ databases">
        <authorList>
            <person name="Nowell W R."/>
        </authorList>
    </citation>
    <scope>NUCLEOTIDE SEQUENCE</scope>
</reference>
<dbReference type="EMBL" id="CAJOAZ010000684">
    <property type="protein sequence ID" value="CAF3696534.1"/>
    <property type="molecule type" value="Genomic_DNA"/>
</dbReference>
<proteinExistence type="predicted"/>
<evidence type="ECO:0000313" key="2">
    <source>
        <dbReference type="EMBL" id="CAF1353266.1"/>
    </source>
</evidence>
<name>A0A818UDM8_9BILA</name>
<sequence>MIILTTDTITKQFLSIELDHEWEDLALGGTTVVNYLGMLMVSASRRDTALIPRSGYTIQFIKNTNSLHATLSQVALAMQMTFQDVLEDLVRTCLYMDQIPDHIKAALILIKTASNDLLKKLLPYTLRNVDYATSEASTISKPILLRFVQVGKLIDEVVAVLSSTVSGMVSNIDNYYFLSEVEAYAIDVQVQWYLLVELFMKFSDIAELIRKNTKQNFMNPVQQAQDENGFSSEADRMAHIRTLIPSTITLDQLTQFLRMMAHTYVNVSNEYMVTQVTQIGSLLNLQTPLMWTTNHRDLFQKTVAQSVKVARLTLAQRNEFIEADNDRQKEYKDFLLDTVIDF</sequence>
<dbReference type="Proteomes" id="UP000663868">
    <property type="component" value="Unassembled WGS sequence"/>
</dbReference>
<dbReference type="AlphaFoldDB" id="A0A818UDM8"/>
<comment type="caution">
    <text evidence="3">The sequence shown here is derived from an EMBL/GenBank/DDBJ whole genome shotgun (WGS) entry which is preliminary data.</text>
</comment>
<evidence type="ECO:0000313" key="3">
    <source>
        <dbReference type="EMBL" id="CAF3696534.1"/>
    </source>
</evidence>